<reference evidence="7 8" key="1">
    <citation type="submission" date="2019-05" db="EMBL/GenBank/DDBJ databases">
        <title>Another draft genome of Portunus trituberculatus and its Hox gene families provides insights of decapod evolution.</title>
        <authorList>
            <person name="Jeong J.-H."/>
            <person name="Song I."/>
            <person name="Kim S."/>
            <person name="Choi T."/>
            <person name="Kim D."/>
            <person name="Ryu S."/>
            <person name="Kim W."/>
        </authorList>
    </citation>
    <scope>NUCLEOTIDE SEQUENCE [LARGE SCALE GENOMIC DNA]</scope>
    <source>
        <tissue evidence="7">Muscle</tissue>
    </source>
</reference>
<dbReference type="SMART" id="SM00179">
    <property type="entry name" value="EGF_CA"/>
    <property type="match status" value="4"/>
</dbReference>
<dbReference type="PANTHER" id="PTHR15036:SF85">
    <property type="entry name" value="SP2353, ISOFORM A"/>
    <property type="match status" value="1"/>
</dbReference>
<keyword evidence="8" id="KW-1185">Reference proteome</keyword>
<evidence type="ECO:0000256" key="4">
    <source>
        <dbReference type="SAM" id="MobiDB-lite"/>
    </source>
</evidence>
<feature type="domain" description="EGF-like" evidence="6">
    <location>
        <begin position="724"/>
        <end position="760"/>
    </location>
</feature>
<feature type="region of interest" description="Disordered" evidence="4">
    <location>
        <begin position="1"/>
        <end position="31"/>
    </location>
</feature>
<dbReference type="Gene3D" id="2.60.120.200">
    <property type="match status" value="2"/>
</dbReference>
<dbReference type="PROSITE" id="PS01186">
    <property type="entry name" value="EGF_2"/>
    <property type="match status" value="2"/>
</dbReference>
<dbReference type="Gene3D" id="4.10.900.10">
    <property type="entry name" value="TCF3-CBD (Catenin binding domain)"/>
    <property type="match status" value="1"/>
</dbReference>
<dbReference type="PROSITE" id="PS01187">
    <property type="entry name" value="EGF_CA"/>
    <property type="match status" value="1"/>
</dbReference>
<protein>
    <submittedName>
        <fullName evidence="7">Neural-cadherin</fullName>
    </submittedName>
</protein>
<feature type="disulfide bond" evidence="3">
    <location>
        <begin position="750"/>
        <end position="759"/>
    </location>
</feature>
<feature type="region of interest" description="Disordered" evidence="4">
    <location>
        <begin position="886"/>
        <end position="914"/>
    </location>
</feature>
<gene>
    <name evidence="7" type="primary">CadN_37</name>
    <name evidence="7" type="ORF">E2C01_011266</name>
</gene>
<dbReference type="GO" id="GO:0005509">
    <property type="term" value="F:calcium ion binding"/>
    <property type="evidence" value="ECO:0007669"/>
    <property type="project" value="InterPro"/>
</dbReference>
<dbReference type="InterPro" id="IPR000742">
    <property type="entry name" value="EGF"/>
</dbReference>
<feature type="disulfide bond" evidence="3">
    <location>
        <begin position="512"/>
        <end position="521"/>
    </location>
</feature>
<feature type="compositionally biased region" description="Basic and acidic residues" evidence="4">
    <location>
        <begin position="392"/>
        <end position="408"/>
    </location>
</feature>
<evidence type="ECO:0000313" key="8">
    <source>
        <dbReference type="Proteomes" id="UP000324222"/>
    </source>
</evidence>
<organism evidence="7 8">
    <name type="scientific">Portunus trituberculatus</name>
    <name type="common">Swimming crab</name>
    <name type="synonym">Neptunus trituberculatus</name>
    <dbReference type="NCBI Taxonomy" id="210409"/>
    <lineage>
        <taxon>Eukaryota</taxon>
        <taxon>Metazoa</taxon>
        <taxon>Ecdysozoa</taxon>
        <taxon>Arthropoda</taxon>
        <taxon>Crustacea</taxon>
        <taxon>Multicrustacea</taxon>
        <taxon>Malacostraca</taxon>
        <taxon>Eumalacostraca</taxon>
        <taxon>Eucarida</taxon>
        <taxon>Decapoda</taxon>
        <taxon>Pleocyemata</taxon>
        <taxon>Brachyura</taxon>
        <taxon>Eubrachyura</taxon>
        <taxon>Portunoidea</taxon>
        <taxon>Portunidae</taxon>
        <taxon>Portuninae</taxon>
        <taxon>Portunus</taxon>
    </lineage>
</organism>
<dbReference type="FunFam" id="2.10.25.10:FF:000471">
    <property type="entry name" value="Protein lin-12"/>
    <property type="match status" value="1"/>
</dbReference>
<feature type="region of interest" description="Disordered" evidence="4">
    <location>
        <begin position="386"/>
        <end position="416"/>
    </location>
</feature>
<keyword evidence="2 3" id="KW-1015">Disulfide bond</keyword>
<dbReference type="PROSITE" id="PS00010">
    <property type="entry name" value="ASX_HYDROXYL"/>
    <property type="match status" value="1"/>
</dbReference>
<evidence type="ECO:0000256" key="2">
    <source>
        <dbReference type="ARBA" id="ARBA00023157"/>
    </source>
</evidence>
<keyword evidence="3" id="KW-0245">EGF-like domain</keyword>
<dbReference type="PROSITE" id="PS50025">
    <property type="entry name" value="LAM_G_DOMAIN"/>
    <property type="match status" value="2"/>
</dbReference>
<accession>A0A5B7DB91</accession>
<dbReference type="OrthoDB" id="6362062at2759"/>
<dbReference type="InterPro" id="IPR000152">
    <property type="entry name" value="EGF-type_Asp/Asn_hydroxyl_site"/>
</dbReference>
<proteinExistence type="inferred from homology"/>
<dbReference type="SUPFAM" id="SSF49899">
    <property type="entry name" value="Concanavalin A-like lectins/glucanases"/>
    <property type="match status" value="2"/>
</dbReference>
<feature type="compositionally biased region" description="Polar residues" evidence="4">
    <location>
        <begin position="887"/>
        <end position="896"/>
    </location>
</feature>
<dbReference type="PROSITE" id="PS00022">
    <property type="entry name" value="EGF_1"/>
    <property type="match status" value="3"/>
</dbReference>
<dbReference type="GO" id="GO:0009887">
    <property type="term" value="P:animal organ morphogenesis"/>
    <property type="evidence" value="ECO:0007669"/>
    <property type="project" value="UniProtKB-ARBA"/>
</dbReference>
<dbReference type="InterPro" id="IPR001791">
    <property type="entry name" value="Laminin_G"/>
</dbReference>
<dbReference type="GO" id="GO:0016020">
    <property type="term" value="C:membrane"/>
    <property type="evidence" value="ECO:0007669"/>
    <property type="project" value="UniProtKB-SubCell"/>
</dbReference>
<feature type="disulfide bond" evidence="3">
    <location>
        <begin position="251"/>
        <end position="260"/>
    </location>
</feature>
<dbReference type="PROSITE" id="PS50026">
    <property type="entry name" value="EGF_3"/>
    <property type="match status" value="3"/>
</dbReference>
<name>A0A5B7DB91_PORTR</name>
<dbReference type="Gene3D" id="2.10.25.10">
    <property type="entry name" value="Laminin"/>
    <property type="match status" value="3"/>
</dbReference>
<dbReference type="AlphaFoldDB" id="A0A5B7DB91"/>
<evidence type="ECO:0000256" key="3">
    <source>
        <dbReference type="PROSITE-ProRule" id="PRU00076"/>
    </source>
</evidence>
<evidence type="ECO:0000259" key="5">
    <source>
        <dbReference type="PROSITE" id="PS50025"/>
    </source>
</evidence>
<feature type="domain" description="EGF-like" evidence="6">
    <location>
        <begin position="225"/>
        <end position="261"/>
    </location>
</feature>
<dbReference type="SUPFAM" id="SSF57196">
    <property type="entry name" value="EGF/Laminin"/>
    <property type="match status" value="2"/>
</dbReference>
<dbReference type="EMBL" id="VSRR010000675">
    <property type="protein sequence ID" value="MPC18386.1"/>
    <property type="molecule type" value="Genomic_DNA"/>
</dbReference>
<sequence>MTLSWKEEEEEEEGREEEEGQEEKEEEEEETKRRNLLLTFLRYQLGFKVSDAAQGQFGVTADVTVEVRSLRARDVTEATPLTLEATPYEVVRKEGEESVLSRLVGAARAWVTSGGVGVMVVSVEPLGREPPHRTRVWLSAAATPHSLHSLLRLHRRRLGEAAGVAIGEIGLGACREGRRAGCGGGCVLRAGLSGEFSLVDANTSSVAGPHFTTHAACSCGAAARDARACTEGSCLNGGRCVHSSTGARCVCPHHTRGARCKLLTRHFRGGDKQRAWAWVPPVPACTEVHLSLEVLTRSQDATLLYAGPDRPPPAPPGQAARDVVALELRAGRPSLLLDLGGGPVTLTVNTTAPLSDNTWHRLDVLWRRQMVLLLVDLCSGGSLDTSATPDVPHNHSTPDPHPPPEPHTCRARGRIPSGGRFLDVPGPLQVGGLAHPPPPHAEYGWPRPLADHPFTGCLRNLRVNGELVDLGESLLSRHSDPSCPAADCASAGLTCGPHGRCNGSPGSLQCECLAGWGGEGCTTPTQPTSFLPSSYVRLALSFTPLAHTTSLQLRFRTRQQDGQLVVLSSQHSRDRLSLQLTQGHLCLLLHLHPHPPRSLCLSRVRLTDGRWHVVAASRQVGLHVGGLPEYAGVSVIKIHGDYHDGCVDDVRVSGRVVPLPPAANSTPWGQASMFQGVRDGCTAPPACTNVTCRPPLICVDTWRSYHCGCGAGQVLSGARDTCEDEDECAWDPCLHGGTCINKPSGFLCQCASGFSGRHCHLPGPTDTSLRISLTALVATVAWSVLLLYVVELQGNHRHPGDCPITLEETGLCVKAVKRKGSENGVSVAGERRRGGCDMAAGDDLRNYSYEGEGSSPGSLSSCLESCGGSAKFLGGFREVARVLESWEPSSVRSTHSTPTKTDTPTPPTTTLCPAHHASPILAHHTPRPPTPPILTSHVLPPPLPVPAILVSSDGVLKGFPTPES</sequence>
<feature type="compositionally biased region" description="Acidic residues" evidence="4">
    <location>
        <begin position="7"/>
        <end position="29"/>
    </location>
</feature>
<feature type="domain" description="Laminin G" evidence="5">
    <location>
        <begin position="264"/>
        <end position="495"/>
    </location>
</feature>
<feature type="domain" description="Laminin G" evidence="5">
    <location>
        <begin position="525"/>
        <end position="681"/>
    </location>
</feature>
<dbReference type="SMART" id="SM00181">
    <property type="entry name" value="EGF"/>
    <property type="match status" value="4"/>
</dbReference>
<comment type="similarity">
    <text evidence="1">Belongs to the NOTCH family.</text>
</comment>
<dbReference type="InterPro" id="IPR027397">
    <property type="entry name" value="Catenin-bd_sf"/>
</dbReference>
<dbReference type="InterPro" id="IPR050372">
    <property type="entry name" value="Neurexin-related_CASP"/>
</dbReference>
<comment type="caution">
    <text evidence="7">The sequence shown here is derived from an EMBL/GenBank/DDBJ whole genome shotgun (WGS) entry which is preliminary data.</text>
</comment>
<dbReference type="Proteomes" id="UP000324222">
    <property type="component" value="Unassembled WGS sequence"/>
</dbReference>
<dbReference type="CDD" id="cd00054">
    <property type="entry name" value="EGF_CA"/>
    <property type="match status" value="3"/>
</dbReference>
<evidence type="ECO:0000259" key="6">
    <source>
        <dbReference type="PROSITE" id="PS50026"/>
    </source>
</evidence>
<dbReference type="Pfam" id="PF02210">
    <property type="entry name" value="Laminin_G_2"/>
    <property type="match status" value="2"/>
</dbReference>
<feature type="domain" description="EGF-like" evidence="6">
    <location>
        <begin position="484"/>
        <end position="522"/>
    </location>
</feature>
<dbReference type="InterPro" id="IPR001881">
    <property type="entry name" value="EGF-like_Ca-bd_dom"/>
</dbReference>
<dbReference type="CDD" id="cd00110">
    <property type="entry name" value="LamG"/>
    <property type="match status" value="2"/>
</dbReference>
<dbReference type="InterPro" id="IPR018097">
    <property type="entry name" value="EGF_Ca-bd_CS"/>
</dbReference>
<dbReference type="Pfam" id="PF00008">
    <property type="entry name" value="EGF"/>
    <property type="match status" value="1"/>
</dbReference>
<evidence type="ECO:0000256" key="1">
    <source>
        <dbReference type="ARBA" id="ARBA00005847"/>
    </source>
</evidence>
<comment type="caution">
    <text evidence="3">Lacks conserved residue(s) required for the propagation of feature annotation.</text>
</comment>
<evidence type="ECO:0000313" key="7">
    <source>
        <dbReference type="EMBL" id="MPC18386.1"/>
    </source>
</evidence>
<dbReference type="InterPro" id="IPR013320">
    <property type="entry name" value="ConA-like_dom_sf"/>
</dbReference>
<dbReference type="PANTHER" id="PTHR15036">
    <property type="entry name" value="PIKACHURIN-LIKE PROTEIN"/>
    <property type="match status" value="1"/>
</dbReference>
<dbReference type="SMART" id="SM00282">
    <property type="entry name" value="LamG"/>
    <property type="match status" value="2"/>
</dbReference>